<keyword evidence="4" id="KW-1185">Reference proteome</keyword>
<gene>
    <name evidence="3" type="ORF">AB6713_14630</name>
</gene>
<dbReference type="CDD" id="cd00118">
    <property type="entry name" value="LysM"/>
    <property type="match status" value="1"/>
</dbReference>
<evidence type="ECO:0000259" key="2">
    <source>
        <dbReference type="PROSITE" id="PS51782"/>
    </source>
</evidence>
<dbReference type="Pfam" id="PF01476">
    <property type="entry name" value="LysM"/>
    <property type="match status" value="1"/>
</dbReference>
<keyword evidence="1" id="KW-0732">Signal</keyword>
<comment type="caution">
    <text evidence="3">The sequence shown here is derived from an EMBL/GenBank/DDBJ whole genome shotgun (WGS) entry which is preliminary data.</text>
</comment>
<dbReference type="InterPro" id="IPR018392">
    <property type="entry name" value="LysM"/>
</dbReference>
<dbReference type="EMBL" id="JBFWIC010000022">
    <property type="protein sequence ID" value="MEZ0475837.1"/>
    <property type="molecule type" value="Genomic_DNA"/>
</dbReference>
<dbReference type="Gene3D" id="3.10.350.10">
    <property type="entry name" value="LysM domain"/>
    <property type="match status" value="1"/>
</dbReference>
<dbReference type="RefSeq" id="WP_370565356.1">
    <property type="nucleotide sequence ID" value="NZ_JBFWIB010000015.1"/>
</dbReference>
<dbReference type="SUPFAM" id="SSF54106">
    <property type="entry name" value="LysM domain"/>
    <property type="match status" value="1"/>
</dbReference>
<sequence length="387" mass="43205">MLQHLSQGLRTVCAVALLTVATYAAAQGVRGDHPDTYVVQRGDTLWDIAGKFLQRPWLWPEIWQANPQIQNPHLIYPGDVISLAYLDRVAVQPGPREEVAPINAIPLSDIEPFLKDLRVVDAFEHLPYVVGLEEDRLRAVQGQVAYVRGVAEASPGDRFAVVRPTTRYHHLQRSGFCCDTFSKQDLDFRGRRTLDTRQYWADVVMPDKGKEVLGYELVQVNAGTITRGEVGGIGASTLALDDEGREVRIGDRLIPVDAQPYDLQFFPHPPAQQTEYGRARVLAVADMLTSGGPRDVIAVSIGAREGIDNGTVFSIWREGTNTVDRVEKGKDRDADTVFFENKVRLPDEFAGHAMVFRTYDKIAYALVMDSIKPTRVGYHLKHPDAPY</sequence>
<proteinExistence type="predicted"/>
<name>A0ABV4HSV8_9GAMM</name>
<feature type="signal peptide" evidence="1">
    <location>
        <begin position="1"/>
        <end position="26"/>
    </location>
</feature>
<dbReference type="PROSITE" id="PS51782">
    <property type="entry name" value="LYSM"/>
    <property type="match status" value="1"/>
</dbReference>
<dbReference type="InterPro" id="IPR036779">
    <property type="entry name" value="LysM_dom_sf"/>
</dbReference>
<organism evidence="3 4">
    <name type="scientific">Luteimonas salinilitoris</name>
    <dbReference type="NCBI Taxonomy" id="3237697"/>
    <lineage>
        <taxon>Bacteria</taxon>
        <taxon>Pseudomonadati</taxon>
        <taxon>Pseudomonadota</taxon>
        <taxon>Gammaproteobacteria</taxon>
        <taxon>Lysobacterales</taxon>
        <taxon>Lysobacteraceae</taxon>
        <taxon>Luteimonas</taxon>
    </lineage>
</organism>
<evidence type="ECO:0000313" key="4">
    <source>
        <dbReference type="Proteomes" id="UP001566331"/>
    </source>
</evidence>
<feature type="domain" description="LysM" evidence="2">
    <location>
        <begin position="35"/>
        <end position="83"/>
    </location>
</feature>
<feature type="chain" id="PRO_5047419345" evidence="1">
    <location>
        <begin position="27"/>
        <end position="387"/>
    </location>
</feature>
<protein>
    <submittedName>
        <fullName evidence="3">LysM peptidoglycan-binding domain-containing protein</fullName>
    </submittedName>
</protein>
<dbReference type="Proteomes" id="UP001566331">
    <property type="component" value="Unassembled WGS sequence"/>
</dbReference>
<dbReference type="SMART" id="SM00257">
    <property type="entry name" value="LysM"/>
    <property type="match status" value="1"/>
</dbReference>
<reference evidence="3 4" key="1">
    <citation type="submission" date="2024-07" db="EMBL/GenBank/DDBJ databases">
        <title>Luteimonas salilacus sp. nov., isolated from the shore soil of Salt Lake in Tibet of China.</title>
        <authorList>
            <person name="Zhang X."/>
            <person name="Li A."/>
        </authorList>
    </citation>
    <scope>NUCLEOTIDE SEQUENCE [LARGE SCALE GENOMIC DNA]</scope>
    <source>
        <strain evidence="3 4">B3-2-R+30</strain>
    </source>
</reference>
<accession>A0ABV4HSV8</accession>
<dbReference type="PANTHER" id="PTHR34700">
    <property type="entry name" value="POTASSIUM BINDING PROTEIN KBP"/>
    <property type="match status" value="1"/>
</dbReference>
<evidence type="ECO:0000256" key="1">
    <source>
        <dbReference type="SAM" id="SignalP"/>
    </source>
</evidence>
<dbReference type="InterPro" id="IPR052196">
    <property type="entry name" value="Bact_Kbp"/>
</dbReference>
<evidence type="ECO:0000313" key="3">
    <source>
        <dbReference type="EMBL" id="MEZ0475837.1"/>
    </source>
</evidence>
<dbReference type="PANTHER" id="PTHR34700:SF4">
    <property type="entry name" value="PHAGE-LIKE ELEMENT PBSX PROTEIN XKDP"/>
    <property type="match status" value="1"/>
</dbReference>